<dbReference type="Proteomes" id="UP001145021">
    <property type="component" value="Unassembled WGS sequence"/>
</dbReference>
<gene>
    <name evidence="2" type="ORF">LPJ64_003041</name>
</gene>
<dbReference type="InterPro" id="IPR007146">
    <property type="entry name" value="Sas10/Utp3/C1D"/>
</dbReference>
<protein>
    <recommendedName>
        <fullName evidence="4">Neuroguidin</fullName>
    </recommendedName>
</protein>
<evidence type="ECO:0000313" key="2">
    <source>
        <dbReference type="EMBL" id="KAJ1645383.1"/>
    </source>
</evidence>
<organism evidence="2 3">
    <name type="scientific">Coemansia asiatica</name>
    <dbReference type="NCBI Taxonomy" id="1052880"/>
    <lineage>
        <taxon>Eukaryota</taxon>
        <taxon>Fungi</taxon>
        <taxon>Fungi incertae sedis</taxon>
        <taxon>Zoopagomycota</taxon>
        <taxon>Kickxellomycotina</taxon>
        <taxon>Kickxellomycetes</taxon>
        <taxon>Kickxellales</taxon>
        <taxon>Kickxellaceae</taxon>
        <taxon>Coemansia</taxon>
    </lineage>
</organism>
<reference evidence="2" key="1">
    <citation type="submission" date="2022-07" db="EMBL/GenBank/DDBJ databases">
        <title>Phylogenomic reconstructions and comparative analyses of Kickxellomycotina fungi.</title>
        <authorList>
            <person name="Reynolds N.K."/>
            <person name="Stajich J.E."/>
            <person name="Barry K."/>
            <person name="Grigoriev I.V."/>
            <person name="Crous P."/>
            <person name="Smith M.E."/>
        </authorList>
    </citation>
    <scope>NUCLEOTIDE SEQUENCE</scope>
    <source>
        <strain evidence="2">NBRC 105413</strain>
    </source>
</reference>
<dbReference type="Pfam" id="PF04000">
    <property type="entry name" value="Sas10_Utp3"/>
    <property type="match status" value="1"/>
</dbReference>
<keyword evidence="3" id="KW-1185">Reference proteome</keyword>
<evidence type="ECO:0000256" key="1">
    <source>
        <dbReference type="SAM" id="MobiDB-lite"/>
    </source>
</evidence>
<evidence type="ECO:0008006" key="4">
    <source>
        <dbReference type="Google" id="ProtNLM"/>
    </source>
</evidence>
<dbReference type="EMBL" id="JANBOH010000109">
    <property type="protein sequence ID" value="KAJ1645383.1"/>
    <property type="molecule type" value="Genomic_DNA"/>
</dbReference>
<comment type="caution">
    <text evidence="2">The sequence shown here is derived from an EMBL/GenBank/DDBJ whole genome shotgun (WGS) entry which is preliminary data.</text>
</comment>
<accession>A0A9W7XL10</accession>
<dbReference type="GO" id="GO:0032040">
    <property type="term" value="C:small-subunit processome"/>
    <property type="evidence" value="ECO:0007669"/>
    <property type="project" value="TreeGrafter"/>
</dbReference>
<feature type="compositionally biased region" description="Basic and acidic residues" evidence="1">
    <location>
        <begin position="326"/>
        <end position="343"/>
    </location>
</feature>
<evidence type="ECO:0000313" key="3">
    <source>
        <dbReference type="Proteomes" id="UP001145021"/>
    </source>
</evidence>
<dbReference type="GO" id="GO:0000462">
    <property type="term" value="P:maturation of SSU-rRNA from tricistronic rRNA transcript (SSU-rRNA, 5.8S rRNA, LSU-rRNA)"/>
    <property type="evidence" value="ECO:0007669"/>
    <property type="project" value="TreeGrafter"/>
</dbReference>
<sequence length="384" mass="43301">MSMERPEEVRIAINKKLDVISSQADQIRELVDKLCERVEEDELATNNGISFLEVKHHTMFSYISSISYLSLLKLHGKSIENHPAISQLIEDRTVLEKMKPLEQRLKYQIDKLLRSAVVASDKASMAAATNRPAPHMITTDDPEAEPVAADDSAKLAAAMLDDDSLANPTAFKPNPASLASDIRGDDEELSKEDGIYRAPKQVPVHYEEDGSLASKREKAEKRMLERASRSRLVRDLMSQYDDRPETASASGNPDRALVDSRMEHLAEKTARYEEENFRRVTMKKKERKGMRTRLVELEDEFSHLNDFAGIASLQKASAGAGSKAAILDRLKQKRDNESPAEKAQRRRRGRAMGSDDDMDFSAKRMRGNKKGGFNRAKRFAKLKR</sequence>
<name>A0A9W7XL10_9FUNG</name>
<dbReference type="PANTHER" id="PTHR13237:SF9">
    <property type="entry name" value="NEUROGUIDIN"/>
    <property type="match status" value="1"/>
</dbReference>
<dbReference type="PANTHER" id="PTHR13237">
    <property type="entry name" value="SOMETHING ABOUT SILENCING PROTEIN 10-RELATED"/>
    <property type="match status" value="1"/>
</dbReference>
<feature type="compositionally biased region" description="Basic residues" evidence="1">
    <location>
        <begin position="375"/>
        <end position="384"/>
    </location>
</feature>
<feature type="region of interest" description="Disordered" evidence="1">
    <location>
        <begin position="321"/>
        <end position="384"/>
    </location>
</feature>
<dbReference type="AlphaFoldDB" id="A0A9W7XL10"/>
<proteinExistence type="predicted"/>